<protein>
    <recommendedName>
        <fullName evidence="4">Secreted protein</fullName>
    </recommendedName>
</protein>
<evidence type="ECO:0008006" key="4">
    <source>
        <dbReference type="Google" id="ProtNLM"/>
    </source>
</evidence>
<evidence type="ECO:0000313" key="2">
    <source>
        <dbReference type="EMBL" id="MFC4494541.1"/>
    </source>
</evidence>
<comment type="caution">
    <text evidence="2">The sequence shown here is derived from an EMBL/GenBank/DDBJ whole genome shotgun (WGS) entry which is preliminary data.</text>
</comment>
<evidence type="ECO:0000313" key="3">
    <source>
        <dbReference type="Proteomes" id="UP001595997"/>
    </source>
</evidence>
<feature type="compositionally biased region" description="Polar residues" evidence="1">
    <location>
        <begin position="41"/>
        <end position="57"/>
    </location>
</feature>
<organism evidence="2 3">
    <name type="scientific">Streptomyces ovatisporus</name>
    <dbReference type="NCBI Taxonomy" id="1128682"/>
    <lineage>
        <taxon>Bacteria</taxon>
        <taxon>Bacillati</taxon>
        <taxon>Actinomycetota</taxon>
        <taxon>Actinomycetes</taxon>
        <taxon>Kitasatosporales</taxon>
        <taxon>Streptomycetaceae</taxon>
        <taxon>Streptomyces</taxon>
    </lineage>
</organism>
<gene>
    <name evidence="2" type="ORF">ACFPA8_10400</name>
</gene>
<feature type="compositionally biased region" description="Basic residues" evidence="1">
    <location>
        <begin position="110"/>
        <end position="119"/>
    </location>
</feature>
<dbReference type="Proteomes" id="UP001595997">
    <property type="component" value="Unassembled WGS sequence"/>
</dbReference>
<dbReference type="EMBL" id="JBHSFH010000005">
    <property type="protein sequence ID" value="MFC4494541.1"/>
    <property type="molecule type" value="Genomic_DNA"/>
</dbReference>
<accession>A0ABV9A6J1</accession>
<feature type="compositionally biased region" description="Low complexity" evidence="1">
    <location>
        <begin position="75"/>
        <end position="88"/>
    </location>
</feature>
<evidence type="ECO:0000256" key="1">
    <source>
        <dbReference type="SAM" id="MobiDB-lite"/>
    </source>
</evidence>
<dbReference type="RefSeq" id="WP_386445729.1">
    <property type="nucleotide sequence ID" value="NZ_JBHSFH010000005.1"/>
</dbReference>
<proteinExistence type="predicted"/>
<feature type="region of interest" description="Disordered" evidence="1">
    <location>
        <begin position="32"/>
        <end position="127"/>
    </location>
</feature>
<sequence>MVISRKAPPSRLSARLAGLLFAVVLAVLGGSSPAAPAPLQPGQTPGTHATAVASGSDTADDAPHLRGTRTPPPLLAGHPAAPLLPAAGQENPAWDGSVLPAPPAVSAAHLAHRSPRHGRAPPPSTGI</sequence>
<reference evidence="3" key="1">
    <citation type="journal article" date="2019" name="Int. J. Syst. Evol. Microbiol.">
        <title>The Global Catalogue of Microorganisms (GCM) 10K type strain sequencing project: providing services to taxonomists for standard genome sequencing and annotation.</title>
        <authorList>
            <consortium name="The Broad Institute Genomics Platform"/>
            <consortium name="The Broad Institute Genome Sequencing Center for Infectious Disease"/>
            <person name="Wu L."/>
            <person name="Ma J."/>
        </authorList>
    </citation>
    <scope>NUCLEOTIDE SEQUENCE [LARGE SCALE GENOMIC DNA]</scope>
    <source>
        <strain evidence="3">CGMCC 4.7357</strain>
    </source>
</reference>
<name>A0ABV9A6J1_9ACTN</name>
<keyword evidence="3" id="KW-1185">Reference proteome</keyword>